<feature type="domain" description="RNA polymerase sigma-70 region 2" evidence="5">
    <location>
        <begin position="22"/>
        <end position="87"/>
    </location>
</feature>
<evidence type="ECO:0000256" key="4">
    <source>
        <dbReference type="ARBA" id="ARBA00023163"/>
    </source>
</evidence>
<organism evidence="7 8">
    <name type="scientific">Botrimarina colliarenosi</name>
    <dbReference type="NCBI Taxonomy" id="2528001"/>
    <lineage>
        <taxon>Bacteria</taxon>
        <taxon>Pseudomonadati</taxon>
        <taxon>Planctomycetota</taxon>
        <taxon>Planctomycetia</taxon>
        <taxon>Pirellulales</taxon>
        <taxon>Lacipirellulaceae</taxon>
        <taxon>Botrimarina</taxon>
    </lineage>
</organism>
<accession>A0A5C6AC61</accession>
<keyword evidence="8" id="KW-1185">Reference proteome</keyword>
<keyword evidence="4" id="KW-0804">Transcription</keyword>
<sequence>MGTDNNEIGDAERRTRFVELLNESQSRLFGFLYAHVLNMADAEDLNQQVAMVLWTKFDQFEPGTDFGAWAMRVADFTIKNFLRGKRRSKVCFSDEVMQRIVDHHVTTPAEQVARRNVALRGCLQKIKPDDRSLLEKCYGTSASIKEIARGEGRSAGAVYTALNRIRRALLACIQRSTGAEATV</sequence>
<comment type="caution">
    <text evidence="7">The sequence shown here is derived from an EMBL/GenBank/DDBJ whole genome shotgun (WGS) entry which is preliminary data.</text>
</comment>
<dbReference type="InterPro" id="IPR039425">
    <property type="entry name" value="RNA_pol_sigma-70-like"/>
</dbReference>
<dbReference type="InterPro" id="IPR013325">
    <property type="entry name" value="RNA_pol_sigma_r2"/>
</dbReference>
<dbReference type="InterPro" id="IPR013249">
    <property type="entry name" value="RNA_pol_sigma70_r4_t2"/>
</dbReference>
<dbReference type="InterPro" id="IPR014284">
    <property type="entry name" value="RNA_pol_sigma-70_dom"/>
</dbReference>
<dbReference type="PANTHER" id="PTHR43133">
    <property type="entry name" value="RNA POLYMERASE ECF-TYPE SIGMA FACTO"/>
    <property type="match status" value="1"/>
</dbReference>
<dbReference type="GO" id="GO:0003677">
    <property type="term" value="F:DNA binding"/>
    <property type="evidence" value="ECO:0007669"/>
    <property type="project" value="InterPro"/>
</dbReference>
<evidence type="ECO:0000256" key="3">
    <source>
        <dbReference type="ARBA" id="ARBA00023082"/>
    </source>
</evidence>
<keyword evidence="3" id="KW-0731">Sigma factor</keyword>
<dbReference type="NCBIfam" id="TIGR02989">
    <property type="entry name" value="Sig-70_gvs1"/>
    <property type="match status" value="1"/>
</dbReference>
<dbReference type="InterPro" id="IPR007627">
    <property type="entry name" value="RNA_pol_sigma70_r2"/>
</dbReference>
<evidence type="ECO:0000313" key="8">
    <source>
        <dbReference type="Proteomes" id="UP000317421"/>
    </source>
</evidence>
<proteinExistence type="inferred from homology"/>
<comment type="similarity">
    <text evidence="1">Belongs to the sigma-70 factor family. ECF subfamily.</text>
</comment>
<evidence type="ECO:0000256" key="2">
    <source>
        <dbReference type="ARBA" id="ARBA00023015"/>
    </source>
</evidence>
<dbReference type="Pfam" id="PF04542">
    <property type="entry name" value="Sigma70_r2"/>
    <property type="match status" value="1"/>
</dbReference>
<dbReference type="GO" id="GO:0016987">
    <property type="term" value="F:sigma factor activity"/>
    <property type="evidence" value="ECO:0007669"/>
    <property type="project" value="UniProtKB-KW"/>
</dbReference>
<dbReference type="SUPFAM" id="SSF88946">
    <property type="entry name" value="Sigma2 domain of RNA polymerase sigma factors"/>
    <property type="match status" value="1"/>
</dbReference>
<dbReference type="OrthoDB" id="6383365at2"/>
<dbReference type="Gene3D" id="1.10.1740.10">
    <property type="match status" value="1"/>
</dbReference>
<dbReference type="EMBL" id="SJPR01000002">
    <property type="protein sequence ID" value="TWT97632.1"/>
    <property type="molecule type" value="Genomic_DNA"/>
</dbReference>
<dbReference type="Gene3D" id="1.10.10.10">
    <property type="entry name" value="Winged helix-like DNA-binding domain superfamily/Winged helix DNA-binding domain"/>
    <property type="match status" value="1"/>
</dbReference>
<keyword evidence="2" id="KW-0805">Transcription regulation</keyword>
<evidence type="ECO:0000313" key="7">
    <source>
        <dbReference type="EMBL" id="TWT97632.1"/>
    </source>
</evidence>
<dbReference type="InterPro" id="IPR036388">
    <property type="entry name" value="WH-like_DNA-bd_sf"/>
</dbReference>
<evidence type="ECO:0000256" key="1">
    <source>
        <dbReference type="ARBA" id="ARBA00010641"/>
    </source>
</evidence>
<name>A0A5C6AC61_9BACT</name>
<dbReference type="Proteomes" id="UP000317421">
    <property type="component" value="Unassembled WGS sequence"/>
</dbReference>
<dbReference type="AlphaFoldDB" id="A0A5C6AC61"/>
<dbReference type="SUPFAM" id="SSF88659">
    <property type="entry name" value="Sigma3 and sigma4 domains of RNA polymerase sigma factors"/>
    <property type="match status" value="1"/>
</dbReference>
<dbReference type="InterPro" id="IPR014331">
    <property type="entry name" value="RNA_pol_sigma70_ECF_RHOBA"/>
</dbReference>
<gene>
    <name evidence="7" type="primary">sigE_3</name>
    <name evidence="7" type="ORF">Pla108_17840</name>
</gene>
<protein>
    <submittedName>
        <fullName evidence="7">ECF RNA polymerase sigma factor SigE</fullName>
    </submittedName>
</protein>
<reference evidence="7 8" key="1">
    <citation type="submission" date="2019-02" db="EMBL/GenBank/DDBJ databases">
        <title>Deep-cultivation of Planctomycetes and their phenomic and genomic characterization uncovers novel biology.</title>
        <authorList>
            <person name="Wiegand S."/>
            <person name="Jogler M."/>
            <person name="Boedeker C."/>
            <person name="Pinto D."/>
            <person name="Vollmers J."/>
            <person name="Rivas-Marin E."/>
            <person name="Kohn T."/>
            <person name="Peeters S.H."/>
            <person name="Heuer A."/>
            <person name="Rast P."/>
            <person name="Oberbeckmann S."/>
            <person name="Bunk B."/>
            <person name="Jeske O."/>
            <person name="Meyerdierks A."/>
            <person name="Storesund J.E."/>
            <person name="Kallscheuer N."/>
            <person name="Luecker S."/>
            <person name="Lage O.M."/>
            <person name="Pohl T."/>
            <person name="Merkel B.J."/>
            <person name="Hornburger P."/>
            <person name="Mueller R.-W."/>
            <person name="Bruemmer F."/>
            <person name="Labrenz M."/>
            <person name="Spormann A.M."/>
            <person name="Op Den Camp H."/>
            <person name="Overmann J."/>
            <person name="Amann R."/>
            <person name="Jetten M.S.M."/>
            <person name="Mascher T."/>
            <person name="Medema M.H."/>
            <person name="Devos D.P."/>
            <person name="Kaster A.-K."/>
            <person name="Ovreas L."/>
            <person name="Rohde M."/>
            <person name="Galperin M.Y."/>
            <person name="Jogler C."/>
        </authorList>
    </citation>
    <scope>NUCLEOTIDE SEQUENCE [LARGE SCALE GENOMIC DNA]</scope>
    <source>
        <strain evidence="7 8">Pla108</strain>
    </source>
</reference>
<dbReference type="NCBIfam" id="TIGR02937">
    <property type="entry name" value="sigma70-ECF"/>
    <property type="match status" value="1"/>
</dbReference>
<dbReference type="InterPro" id="IPR013324">
    <property type="entry name" value="RNA_pol_sigma_r3/r4-like"/>
</dbReference>
<evidence type="ECO:0000259" key="6">
    <source>
        <dbReference type="Pfam" id="PF08281"/>
    </source>
</evidence>
<evidence type="ECO:0000259" key="5">
    <source>
        <dbReference type="Pfam" id="PF04542"/>
    </source>
</evidence>
<dbReference type="Pfam" id="PF08281">
    <property type="entry name" value="Sigma70_r4_2"/>
    <property type="match status" value="1"/>
</dbReference>
<feature type="domain" description="RNA polymerase sigma factor 70 region 4 type 2" evidence="6">
    <location>
        <begin position="118"/>
        <end position="169"/>
    </location>
</feature>
<dbReference type="GO" id="GO:0006352">
    <property type="term" value="P:DNA-templated transcription initiation"/>
    <property type="evidence" value="ECO:0007669"/>
    <property type="project" value="InterPro"/>
</dbReference>
<dbReference type="RefSeq" id="WP_146444555.1">
    <property type="nucleotide sequence ID" value="NZ_SJPR01000002.1"/>
</dbReference>
<dbReference type="PANTHER" id="PTHR43133:SF51">
    <property type="entry name" value="RNA POLYMERASE SIGMA FACTOR"/>
    <property type="match status" value="1"/>
</dbReference>